<dbReference type="Proteomes" id="UP000029846">
    <property type="component" value="Unassembled WGS sequence"/>
</dbReference>
<dbReference type="PANTHER" id="PTHR23427">
    <property type="entry name" value="SURFEIT LOCUS PROTEIN"/>
    <property type="match status" value="1"/>
</dbReference>
<keyword evidence="4 6" id="KW-1133">Transmembrane helix</keyword>
<dbReference type="EMBL" id="JRKN01000002">
    <property type="protein sequence ID" value="KGJ06418.1"/>
    <property type="molecule type" value="Genomic_DNA"/>
</dbReference>
<protein>
    <recommendedName>
        <fullName evidence="6">SURF1-like protein</fullName>
    </recommendedName>
</protein>
<keyword evidence="5 6" id="KW-0472">Membrane</keyword>
<dbReference type="Pfam" id="PF02104">
    <property type="entry name" value="SURF1"/>
    <property type="match status" value="1"/>
</dbReference>
<comment type="caution">
    <text evidence="7">The sequence shown here is derived from an EMBL/GenBank/DDBJ whole genome shotgun (WGS) entry which is preliminary data.</text>
</comment>
<dbReference type="CDD" id="cd06662">
    <property type="entry name" value="SURF1"/>
    <property type="match status" value="1"/>
</dbReference>
<dbReference type="PROSITE" id="PS51257">
    <property type="entry name" value="PROKAR_LIPOPROTEIN"/>
    <property type="match status" value="1"/>
</dbReference>
<comment type="subcellular location">
    <subcellularLocation>
        <location evidence="6">Cell membrane</location>
        <topology evidence="6">Multi-pass membrane protein</topology>
    </subcellularLocation>
    <subcellularLocation>
        <location evidence="1">Membrane</location>
    </subcellularLocation>
</comment>
<dbReference type="STRING" id="376733.SAMN04487972_101139"/>
<comment type="similarity">
    <text evidence="2 6">Belongs to the SURF1 family.</text>
</comment>
<evidence type="ECO:0000256" key="6">
    <source>
        <dbReference type="RuleBase" id="RU363076"/>
    </source>
</evidence>
<dbReference type="InterPro" id="IPR045214">
    <property type="entry name" value="Surf1/Surf4"/>
</dbReference>
<feature type="transmembrane region" description="Helical" evidence="6">
    <location>
        <begin position="201"/>
        <end position="219"/>
    </location>
</feature>
<sequence length="224" mass="24795">MMKRYLFPLFVGILGCAILISLGMWQLRRMEWKQDMISGIEQRIGGAPVGLPAAVDPSMKYLPVYVSGRTTGQEIDVLSGTKERGGGYQVVSSFVTDDGRRILVDRGFIDQDHKRAPRPAVRLEIAGNLHWPEEKGSATPDPNLDANIWFARDVPAMAAQLGTEPILIVAAETRGDAQGIEPIPVAVEGIPNNHLSYAVQWFMIAAVWAGMTVALIWRIRQRQF</sequence>
<evidence type="ECO:0000313" key="7">
    <source>
        <dbReference type="EMBL" id="KGJ06418.1"/>
    </source>
</evidence>
<feature type="transmembrane region" description="Helical" evidence="6">
    <location>
        <begin position="6"/>
        <end position="27"/>
    </location>
</feature>
<keyword evidence="6" id="KW-1003">Cell membrane</keyword>
<reference evidence="7 8" key="2">
    <citation type="submission" date="2014-10" db="EMBL/GenBank/DDBJ databases">
        <title>Paracoccus sanguinis sp. nov., isolated from clinical specimens of New York State patients.</title>
        <authorList>
            <person name="Mingle L.A."/>
            <person name="Cole J.A."/>
            <person name="Lapierre P."/>
            <person name="Musser K.A."/>
        </authorList>
    </citation>
    <scope>NUCLEOTIDE SEQUENCE [LARGE SCALE GENOMIC DNA]</scope>
    <source>
        <strain evidence="7 8">JCM 14014</strain>
    </source>
</reference>
<dbReference type="PROSITE" id="PS50895">
    <property type="entry name" value="SURF1"/>
    <property type="match status" value="1"/>
</dbReference>
<dbReference type="PANTHER" id="PTHR23427:SF2">
    <property type="entry name" value="SURFEIT LOCUS PROTEIN 1"/>
    <property type="match status" value="1"/>
</dbReference>
<organism evidence="7 8">
    <name type="scientific">Paracoccus halophilus</name>
    <dbReference type="NCBI Taxonomy" id="376733"/>
    <lineage>
        <taxon>Bacteria</taxon>
        <taxon>Pseudomonadati</taxon>
        <taxon>Pseudomonadota</taxon>
        <taxon>Alphaproteobacteria</taxon>
        <taxon>Rhodobacterales</taxon>
        <taxon>Paracoccaceae</taxon>
        <taxon>Paracoccus</taxon>
    </lineage>
</organism>
<evidence type="ECO:0000256" key="3">
    <source>
        <dbReference type="ARBA" id="ARBA00022692"/>
    </source>
</evidence>
<gene>
    <name evidence="7" type="ORF">IT41_01900</name>
</gene>
<dbReference type="GO" id="GO:0005886">
    <property type="term" value="C:plasma membrane"/>
    <property type="evidence" value="ECO:0007669"/>
    <property type="project" value="UniProtKB-SubCell"/>
</dbReference>
<evidence type="ECO:0000256" key="4">
    <source>
        <dbReference type="ARBA" id="ARBA00022989"/>
    </source>
</evidence>
<proteinExistence type="inferred from homology"/>
<evidence type="ECO:0000256" key="2">
    <source>
        <dbReference type="ARBA" id="ARBA00007165"/>
    </source>
</evidence>
<dbReference type="AlphaFoldDB" id="A0A099F876"/>
<evidence type="ECO:0000256" key="5">
    <source>
        <dbReference type="ARBA" id="ARBA00023136"/>
    </source>
</evidence>
<keyword evidence="8" id="KW-1185">Reference proteome</keyword>
<evidence type="ECO:0000256" key="1">
    <source>
        <dbReference type="ARBA" id="ARBA00004370"/>
    </source>
</evidence>
<dbReference type="InterPro" id="IPR002994">
    <property type="entry name" value="Surf1/Shy1"/>
</dbReference>
<keyword evidence="3 6" id="KW-0812">Transmembrane</keyword>
<evidence type="ECO:0000313" key="8">
    <source>
        <dbReference type="Proteomes" id="UP000029846"/>
    </source>
</evidence>
<accession>A0A099F876</accession>
<reference evidence="7 8" key="1">
    <citation type="submission" date="2014-09" db="EMBL/GenBank/DDBJ databases">
        <authorList>
            <person name="McGinnis J.M."/>
            <person name="Wolfgang W.J."/>
        </authorList>
    </citation>
    <scope>NUCLEOTIDE SEQUENCE [LARGE SCALE GENOMIC DNA]</scope>
    <source>
        <strain evidence="7 8">JCM 14014</strain>
    </source>
</reference>
<name>A0A099F876_9RHOB</name>
<dbReference type="eggNOG" id="COG3346">
    <property type="taxonomic scope" value="Bacteria"/>
</dbReference>